<proteinExistence type="predicted"/>
<keyword evidence="3" id="KW-1185">Reference proteome</keyword>
<reference evidence="2 3" key="1">
    <citation type="submission" date="2017-11" db="EMBL/GenBank/DDBJ databases">
        <title>De-novo sequencing of pomegranate (Punica granatum L.) genome.</title>
        <authorList>
            <person name="Akparov Z."/>
            <person name="Amiraslanov A."/>
            <person name="Hajiyeva S."/>
            <person name="Abbasov M."/>
            <person name="Kaur K."/>
            <person name="Hamwieh A."/>
            <person name="Solovyev V."/>
            <person name="Salamov A."/>
            <person name="Braich B."/>
            <person name="Kosarev P."/>
            <person name="Mahmoud A."/>
            <person name="Hajiyev E."/>
            <person name="Babayeva S."/>
            <person name="Izzatullayeva V."/>
            <person name="Mammadov A."/>
            <person name="Mammadov A."/>
            <person name="Sharifova S."/>
            <person name="Ojaghi J."/>
            <person name="Eynullazada K."/>
            <person name="Bayramov B."/>
            <person name="Abdulazimova A."/>
            <person name="Shahmuradov I."/>
        </authorList>
    </citation>
    <scope>NUCLEOTIDE SEQUENCE [LARGE SCALE GENOMIC DNA]</scope>
    <source>
        <strain evidence="3">cv. AG2017</strain>
        <tissue evidence="2">Leaf</tissue>
    </source>
</reference>
<gene>
    <name evidence="2" type="ORF">CRG98_003717</name>
</gene>
<sequence length="385" mass="41212">MAEENQPIVPEETAPLASAYSQPHTAHAPPQLTSTGVPSTHSRAPSVHLLSLASSSIPPAYLGTPLAQVPPPVAQAPPTSGEPARIAALDSAFSQMIADVVELMALFKGPNRTSSSSTSPLGQGPTVDPNPWVLPTYIPKSGDAPTPPTMHVLAVHSVNIPPPLLTLPAAVPPPLMTILTSDLAIFVPPLHQAHTILLTLLSRSPSQLYYLTLAPLTKLQLPETTLSLNWARLLMRPPQVPPIYDLTEAKTEQEHWLRKMDEMMRAIKADAGSGSSTLIVASLSRLASLLHGPTGLSSVAGPIVIRLSLYSNPSSGTSDMPLILRAPLPVQRAPTPQLHQGDRGQGRAGRDLSTRLCRFPSHKSIANFWWLEGLHLRPLTLNSTW</sequence>
<dbReference type="Proteomes" id="UP000233551">
    <property type="component" value="Unassembled WGS sequence"/>
</dbReference>
<evidence type="ECO:0000313" key="2">
    <source>
        <dbReference type="EMBL" id="PKI75883.1"/>
    </source>
</evidence>
<evidence type="ECO:0000256" key="1">
    <source>
        <dbReference type="SAM" id="MobiDB-lite"/>
    </source>
</evidence>
<name>A0A2I0L5I9_PUNGR</name>
<feature type="compositionally biased region" description="Polar residues" evidence="1">
    <location>
        <begin position="31"/>
        <end position="43"/>
    </location>
</feature>
<evidence type="ECO:0000313" key="3">
    <source>
        <dbReference type="Proteomes" id="UP000233551"/>
    </source>
</evidence>
<comment type="caution">
    <text evidence="2">The sequence shown here is derived from an EMBL/GenBank/DDBJ whole genome shotgun (WGS) entry which is preliminary data.</text>
</comment>
<dbReference type="EMBL" id="PGOL01000147">
    <property type="protein sequence ID" value="PKI75883.1"/>
    <property type="molecule type" value="Genomic_DNA"/>
</dbReference>
<feature type="region of interest" description="Disordered" evidence="1">
    <location>
        <begin position="1"/>
        <end position="43"/>
    </location>
</feature>
<protein>
    <submittedName>
        <fullName evidence="2">Uncharacterized protein</fullName>
    </submittedName>
</protein>
<dbReference type="AlphaFoldDB" id="A0A2I0L5I9"/>
<organism evidence="2 3">
    <name type="scientific">Punica granatum</name>
    <name type="common">Pomegranate</name>
    <dbReference type="NCBI Taxonomy" id="22663"/>
    <lineage>
        <taxon>Eukaryota</taxon>
        <taxon>Viridiplantae</taxon>
        <taxon>Streptophyta</taxon>
        <taxon>Embryophyta</taxon>
        <taxon>Tracheophyta</taxon>
        <taxon>Spermatophyta</taxon>
        <taxon>Magnoliopsida</taxon>
        <taxon>eudicotyledons</taxon>
        <taxon>Gunneridae</taxon>
        <taxon>Pentapetalae</taxon>
        <taxon>rosids</taxon>
        <taxon>malvids</taxon>
        <taxon>Myrtales</taxon>
        <taxon>Lythraceae</taxon>
        <taxon>Punica</taxon>
    </lineage>
</organism>
<accession>A0A2I0L5I9</accession>